<dbReference type="GO" id="GO:0005737">
    <property type="term" value="C:cytoplasm"/>
    <property type="evidence" value="ECO:0007669"/>
    <property type="project" value="TreeGrafter"/>
</dbReference>
<comment type="caution">
    <text evidence="4">The sequence shown here is derived from an EMBL/GenBank/DDBJ whole genome shotgun (WGS) entry which is preliminary data.</text>
</comment>
<keyword evidence="2" id="KW-0210">Decarboxylase</keyword>
<dbReference type="InterPro" id="IPR032466">
    <property type="entry name" value="Metal_Hydrolase"/>
</dbReference>
<keyword evidence="1 2" id="KW-0456">Lyase</keyword>
<feature type="signal peptide" evidence="3">
    <location>
        <begin position="1"/>
        <end position="15"/>
    </location>
</feature>
<feature type="chain" id="PRO_5028166244" description="Amidohydrolase-related domain-containing protein" evidence="3">
    <location>
        <begin position="16"/>
        <end position="257"/>
    </location>
</feature>
<sequence>MLLYTFFGLLINNFAVRELAPGGSSWYLTDTHIHAITPDYLAAFQNAGGDPSGFPTPNWPVQGVFDGLDTTGSTRAVLSISFPGIPIAGNGESARELCRKTNIFFGNLADSYPQKLEFFGALPDWRDINGTLDEIDFLYSTQKTAIEQYHALVFMQPGVMEVDPFFISGFLPQPIVDYPQQTTRAAVDLVSSGVRSRTPSVDLILSHVGGTLPFLSQRVSGILIIPEIGSHRNVTATEAEVQFRQFYYDIALSASET</sequence>
<organism evidence="4 5">
    <name type="scientific">Talaromyces pinophilus</name>
    <name type="common">Penicillium pinophilum</name>
    <dbReference type="NCBI Taxonomy" id="128442"/>
    <lineage>
        <taxon>Eukaryota</taxon>
        <taxon>Fungi</taxon>
        <taxon>Dikarya</taxon>
        <taxon>Ascomycota</taxon>
        <taxon>Pezizomycotina</taxon>
        <taxon>Eurotiomycetes</taxon>
        <taxon>Eurotiomycetidae</taxon>
        <taxon>Eurotiales</taxon>
        <taxon>Trichocomaceae</taxon>
        <taxon>Talaromyces</taxon>
        <taxon>Talaromyces sect. Talaromyces</taxon>
    </lineage>
</organism>
<reference evidence="5" key="1">
    <citation type="journal article" date="2015" name="Genome Announc.">
        <title>Draft genome sequence of Talaromyces cellulolyticus strain Y-94, a source of lignocellulosic biomass-degrading enzymes.</title>
        <authorList>
            <person name="Fujii T."/>
            <person name="Koike H."/>
            <person name="Sawayama S."/>
            <person name="Yano S."/>
            <person name="Inoue H."/>
        </authorList>
    </citation>
    <scope>NUCLEOTIDE SEQUENCE [LARGE SCALE GENOMIC DNA]</scope>
    <source>
        <strain evidence="5">Y-94</strain>
    </source>
</reference>
<evidence type="ECO:0000313" key="5">
    <source>
        <dbReference type="Proteomes" id="UP000053095"/>
    </source>
</evidence>
<dbReference type="GO" id="GO:0019748">
    <property type="term" value="P:secondary metabolic process"/>
    <property type="evidence" value="ECO:0007669"/>
    <property type="project" value="TreeGrafter"/>
</dbReference>
<dbReference type="PANTHER" id="PTHR21240:SF28">
    <property type="entry name" value="ISO-OROTATE DECARBOXYLASE (EUROFUNG)"/>
    <property type="match status" value="1"/>
</dbReference>
<accession>A0A6V8H0Z8</accession>
<proteinExistence type="inferred from homology"/>
<evidence type="ECO:0000256" key="1">
    <source>
        <dbReference type="ARBA" id="ARBA00023239"/>
    </source>
</evidence>
<gene>
    <name evidence="4" type="ORF">TCE0_015f02918</name>
</gene>
<comment type="similarity">
    <text evidence="2">Belongs to the metallo-dependent hydrolases superfamily.</text>
</comment>
<dbReference type="Proteomes" id="UP000053095">
    <property type="component" value="Unassembled WGS sequence"/>
</dbReference>
<keyword evidence="3" id="KW-0732">Signal</keyword>
<keyword evidence="5" id="KW-1185">Reference proteome</keyword>
<dbReference type="EMBL" id="DF933811">
    <property type="protein sequence ID" value="GAM34980.1"/>
    <property type="molecule type" value="Genomic_DNA"/>
</dbReference>
<evidence type="ECO:0008006" key="6">
    <source>
        <dbReference type="Google" id="ProtNLM"/>
    </source>
</evidence>
<evidence type="ECO:0000256" key="2">
    <source>
        <dbReference type="RuleBase" id="RU366045"/>
    </source>
</evidence>
<dbReference type="InterPro" id="IPR032465">
    <property type="entry name" value="ACMSD"/>
</dbReference>
<protein>
    <recommendedName>
        <fullName evidence="6">Amidohydrolase-related domain-containing protein</fullName>
    </recommendedName>
</protein>
<dbReference type="SUPFAM" id="SSF51556">
    <property type="entry name" value="Metallo-dependent hydrolases"/>
    <property type="match status" value="1"/>
</dbReference>
<dbReference type="Gene3D" id="3.20.20.140">
    <property type="entry name" value="Metal-dependent hydrolases"/>
    <property type="match status" value="2"/>
</dbReference>
<evidence type="ECO:0000256" key="3">
    <source>
        <dbReference type="SAM" id="SignalP"/>
    </source>
</evidence>
<name>A0A6V8H0Z8_TALPI</name>
<dbReference type="GO" id="GO:0016831">
    <property type="term" value="F:carboxy-lyase activity"/>
    <property type="evidence" value="ECO:0007669"/>
    <property type="project" value="UniProtKB-KW"/>
</dbReference>
<dbReference type="PANTHER" id="PTHR21240">
    <property type="entry name" value="2-AMINO-3-CARBOXYLMUCONATE-6-SEMIALDEHYDE DECARBOXYLASE"/>
    <property type="match status" value="1"/>
</dbReference>
<dbReference type="AlphaFoldDB" id="A0A6V8H0Z8"/>
<evidence type="ECO:0000313" key="4">
    <source>
        <dbReference type="EMBL" id="GAM34980.1"/>
    </source>
</evidence>